<keyword evidence="1" id="KW-0732">Signal</keyword>
<dbReference type="EMBL" id="CP109821">
    <property type="protein sequence ID" value="XAE49599.1"/>
    <property type="molecule type" value="Genomic_DNA"/>
</dbReference>
<evidence type="ECO:0008006" key="4">
    <source>
        <dbReference type="Google" id="ProtNLM"/>
    </source>
</evidence>
<name>A0ABZ3DLJ4_9BURK</name>
<keyword evidence="3" id="KW-1185">Reference proteome</keyword>
<feature type="chain" id="PRO_5045703230" description="Phage lipoprotein" evidence="1">
    <location>
        <begin position="20"/>
        <end position="155"/>
    </location>
</feature>
<proteinExistence type="predicted"/>
<accession>A0ABZ3DLJ4</accession>
<sequence>MKKLMLLAAGIVASVALVAGCKSLPTLQEQFTQACPIVNADLKIIAASPLLTPAQQQLLSGAPGDATKPGVIASNEAICAAGAQLNVTDLRTIHDSLLPMAITIVQAVPALPQQQVVLLALQTFGPLVQGMIDQLITAATAPTAASTPLAGAPLK</sequence>
<protein>
    <recommendedName>
        <fullName evidence="4">Phage lipoprotein</fullName>
    </recommendedName>
</protein>
<dbReference type="PROSITE" id="PS51257">
    <property type="entry name" value="PROKAR_LIPOPROTEIN"/>
    <property type="match status" value="1"/>
</dbReference>
<evidence type="ECO:0000313" key="2">
    <source>
        <dbReference type="EMBL" id="XAE49599.1"/>
    </source>
</evidence>
<reference evidence="2 3" key="1">
    <citation type="submission" date="2022-10" db="EMBL/GenBank/DDBJ databases">
        <title>Genomic of Burkholderia cepacia PN-1.</title>
        <authorList>
            <person name="Yang Y."/>
            <person name="Guan H."/>
            <person name="Huang J."/>
        </authorList>
    </citation>
    <scope>NUCLEOTIDE SEQUENCE [LARGE SCALE GENOMIC DNA]</scope>
    <source>
        <strain evidence="2 3">PN-1</strain>
    </source>
</reference>
<gene>
    <name evidence="2" type="ORF">OHZ10_08230</name>
</gene>
<feature type="signal peptide" evidence="1">
    <location>
        <begin position="1"/>
        <end position="19"/>
    </location>
</feature>
<evidence type="ECO:0000313" key="3">
    <source>
        <dbReference type="Proteomes" id="UP001448498"/>
    </source>
</evidence>
<evidence type="ECO:0000256" key="1">
    <source>
        <dbReference type="SAM" id="SignalP"/>
    </source>
</evidence>
<organism evidence="2 3">
    <name type="scientific">Burkholderia arboris</name>
    <dbReference type="NCBI Taxonomy" id="488730"/>
    <lineage>
        <taxon>Bacteria</taxon>
        <taxon>Pseudomonadati</taxon>
        <taxon>Pseudomonadota</taxon>
        <taxon>Betaproteobacteria</taxon>
        <taxon>Burkholderiales</taxon>
        <taxon>Burkholderiaceae</taxon>
        <taxon>Burkholderia</taxon>
        <taxon>Burkholderia cepacia complex</taxon>
    </lineage>
</organism>
<dbReference type="Proteomes" id="UP001448498">
    <property type="component" value="Chromosome 1"/>
</dbReference>
<dbReference type="RefSeq" id="WP_342704300.1">
    <property type="nucleotide sequence ID" value="NZ_CP109821.1"/>
</dbReference>